<accession>B6ESX4</accession>
<keyword evidence="4" id="KW-1185">Reference proteome</keyword>
<evidence type="ECO:0000256" key="2">
    <source>
        <dbReference type="SAM" id="Phobius"/>
    </source>
</evidence>
<keyword evidence="2" id="KW-1133">Transmembrane helix</keyword>
<dbReference type="HOGENOM" id="CLU_177734_1_0_6"/>
<comment type="function">
    <text evidence="1">Membrane protein involved in F pilin formation.</text>
</comment>
<protein>
    <recommendedName>
        <fullName evidence="1">Protein TraL</fullName>
    </recommendedName>
</protein>
<keyword evidence="1 2" id="KW-0472">Membrane</keyword>
<dbReference type="KEGG" id="vsa:VSAL_p840_03"/>
<dbReference type="EMBL" id="FM178381">
    <property type="protein sequence ID" value="CAQ81862.1"/>
    <property type="molecule type" value="Genomic_DNA"/>
</dbReference>
<dbReference type="RefSeq" id="WP_012548841.1">
    <property type="nucleotide sequence ID" value="NC_011311.1"/>
</dbReference>
<comment type="subcellular location">
    <subcellularLocation>
        <location evidence="1">Cell outer membrane</location>
    </subcellularLocation>
</comment>
<proteinExistence type="predicted"/>
<dbReference type="PIRSF" id="PIRSF003259">
    <property type="entry name" value="Pilus_assembly_TraL"/>
    <property type="match status" value="1"/>
</dbReference>
<dbReference type="GO" id="GO:0009279">
    <property type="term" value="C:cell outer membrane"/>
    <property type="evidence" value="ECO:0007669"/>
    <property type="project" value="UniProtKB-SubCell"/>
</dbReference>
<sequence>MEDPHLFYAIPKHLNKGKTIVGLPQSEVLPALLLFAVFFIAKHQLIGLVIGVVWFAGLRIIKTKYGDNIIPLALHWYGSTHVNQHLFTRTPSANKRYWIF</sequence>
<evidence type="ECO:0000313" key="3">
    <source>
        <dbReference type="EMBL" id="CAQ81862.1"/>
    </source>
</evidence>
<geneLocation type="plasmid" evidence="3 4">
    <name>pVSAL840</name>
</geneLocation>
<evidence type="ECO:0000313" key="4">
    <source>
        <dbReference type="Proteomes" id="UP000001730"/>
    </source>
</evidence>
<reference evidence="3 4" key="1">
    <citation type="journal article" date="2008" name="BMC Genomics">
        <title>The genome sequence of the fish pathogen Aliivibrio salmonicida strain LFI1238 shows extensive evidence of gene decay.</title>
        <authorList>
            <person name="Hjerde E."/>
            <person name="Lorentzen M.S."/>
            <person name="Holden M.T."/>
            <person name="Seeger K."/>
            <person name="Paulsen S."/>
            <person name="Bason N."/>
            <person name="Churcher C."/>
            <person name="Harris D."/>
            <person name="Norbertczak H."/>
            <person name="Quail M.A."/>
            <person name="Sanders S."/>
            <person name="Thurston S."/>
            <person name="Parkhill J."/>
            <person name="Willassen N.P."/>
            <person name="Thomson N.R."/>
        </authorList>
    </citation>
    <scope>NUCLEOTIDE SEQUENCE [LARGE SCALE GENOMIC DNA]</scope>
    <source>
        <strain evidence="3 4">LFI1238</strain>
    </source>
</reference>
<keyword evidence="3" id="KW-0614">Plasmid</keyword>
<dbReference type="NCBIfam" id="TIGR02762">
    <property type="entry name" value="TraL_TIGR"/>
    <property type="match status" value="1"/>
</dbReference>
<gene>
    <name evidence="3" type="primary">traL</name>
    <name evidence="3" type="ordered locus">VSAL_p840_03</name>
</gene>
<dbReference type="Pfam" id="PF07178">
    <property type="entry name" value="TraL"/>
    <property type="match status" value="1"/>
</dbReference>
<feature type="transmembrane region" description="Helical" evidence="2">
    <location>
        <begin position="31"/>
        <end position="56"/>
    </location>
</feature>
<dbReference type="Proteomes" id="UP000001730">
    <property type="component" value="Plasmid pVSAL840"/>
</dbReference>
<evidence type="ECO:0000256" key="1">
    <source>
        <dbReference type="PIRNR" id="PIRNR003259"/>
    </source>
</evidence>
<keyword evidence="1" id="KW-0998">Cell outer membrane</keyword>
<dbReference type="InterPro" id="IPR009838">
    <property type="entry name" value="T4SS_TraL"/>
</dbReference>
<dbReference type="InterPro" id="IPR016382">
    <property type="entry name" value="Pilus_assmbly_TraL"/>
</dbReference>
<keyword evidence="1" id="KW-0184">Conjugation</keyword>
<dbReference type="GO" id="GO:0009297">
    <property type="term" value="P:pilus assembly"/>
    <property type="evidence" value="ECO:0007669"/>
    <property type="project" value="UniProtKB-UniRule"/>
</dbReference>
<name>B6ESX4_ALISL</name>
<organism evidence="3 4">
    <name type="scientific">Aliivibrio salmonicida (strain LFI1238)</name>
    <name type="common">Vibrio salmonicida (strain LFI1238)</name>
    <dbReference type="NCBI Taxonomy" id="316275"/>
    <lineage>
        <taxon>Bacteria</taxon>
        <taxon>Pseudomonadati</taxon>
        <taxon>Pseudomonadota</taxon>
        <taxon>Gammaproteobacteria</taxon>
        <taxon>Vibrionales</taxon>
        <taxon>Vibrionaceae</taxon>
        <taxon>Aliivibrio</taxon>
    </lineage>
</organism>
<keyword evidence="2" id="KW-0812">Transmembrane</keyword>
<dbReference type="AlphaFoldDB" id="B6ESX4"/>